<accession>A0A0D7A535</accession>
<evidence type="ECO:0000313" key="3">
    <source>
        <dbReference type="Proteomes" id="UP000054144"/>
    </source>
</evidence>
<evidence type="ECO:0000256" key="1">
    <source>
        <dbReference type="SAM" id="Coils"/>
    </source>
</evidence>
<name>A0A0D7A535_9AGAR</name>
<dbReference type="AlphaFoldDB" id="A0A0D7A535"/>
<organism evidence="2 3">
    <name type="scientific">Fistulina hepatica ATCC 64428</name>
    <dbReference type="NCBI Taxonomy" id="1128425"/>
    <lineage>
        <taxon>Eukaryota</taxon>
        <taxon>Fungi</taxon>
        <taxon>Dikarya</taxon>
        <taxon>Basidiomycota</taxon>
        <taxon>Agaricomycotina</taxon>
        <taxon>Agaricomycetes</taxon>
        <taxon>Agaricomycetidae</taxon>
        <taxon>Agaricales</taxon>
        <taxon>Fistulinaceae</taxon>
        <taxon>Fistulina</taxon>
    </lineage>
</organism>
<dbReference type="EMBL" id="KN882043">
    <property type="protein sequence ID" value="KIY46142.1"/>
    <property type="molecule type" value="Genomic_DNA"/>
</dbReference>
<sequence>MRLLFYTTGGILSLIALVRLWRNIQRRTEHARNLKRDLDSAEDRLQALQQAIQAKEDVRDNAMRSLTDATRELGDIQEELAQVRSSNRALEEKLAELDELRAEKQPAPAPGPAVNVLSDDDIIQGVESLNNDICRVANLVAEFFVHDSAEIDPPSTEVLERATEVVGPTMLSLLQSERDIGPLARIACQSAMTAYTDWMISSWYYERPENEVFLSELYNRIREQEEQAVAGRWRQLTRLHVQRMLSDEPTFEHFFVDAFKNIMLAVGIRSLGEQEEVMVDALKTIVQRARELNHIFGGAITSKDLEPVYIAPESALFDPTIMTDIYFVAGEEESTMLKKGKGKSKEETVLSTIGLGEDRDLREQVLLRPKVVRLSTLKQPQDRMAGNLLDGIDSSVPVA</sequence>
<feature type="coiled-coil region" evidence="1">
    <location>
        <begin position="24"/>
        <end position="103"/>
    </location>
</feature>
<gene>
    <name evidence="2" type="ORF">FISHEDRAFT_60615</name>
</gene>
<proteinExistence type="predicted"/>
<dbReference type="Proteomes" id="UP000054144">
    <property type="component" value="Unassembled WGS sequence"/>
</dbReference>
<keyword evidence="1" id="KW-0175">Coiled coil</keyword>
<protein>
    <submittedName>
        <fullName evidence="2">Uncharacterized protein</fullName>
    </submittedName>
</protein>
<keyword evidence="3" id="KW-1185">Reference proteome</keyword>
<dbReference type="OrthoDB" id="3222645at2759"/>
<reference evidence="2 3" key="1">
    <citation type="journal article" date="2015" name="Fungal Genet. Biol.">
        <title>Evolution of novel wood decay mechanisms in Agaricales revealed by the genome sequences of Fistulina hepatica and Cylindrobasidium torrendii.</title>
        <authorList>
            <person name="Floudas D."/>
            <person name="Held B.W."/>
            <person name="Riley R."/>
            <person name="Nagy L.G."/>
            <person name="Koehler G."/>
            <person name="Ransdell A.S."/>
            <person name="Younus H."/>
            <person name="Chow J."/>
            <person name="Chiniquy J."/>
            <person name="Lipzen A."/>
            <person name="Tritt A."/>
            <person name="Sun H."/>
            <person name="Haridas S."/>
            <person name="LaButti K."/>
            <person name="Ohm R.A."/>
            <person name="Kues U."/>
            <person name="Blanchette R.A."/>
            <person name="Grigoriev I.V."/>
            <person name="Minto R.E."/>
            <person name="Hibbett D.S."/>
        </authorList>
    </citation>
    <scope>NUCLEOTIDE SEQUENCE [LARGE SCALE GENOMIC DNA]</scope>
    <source>
        <strain evidence="2 3">ATCC 64428</strain>
    </source>
</reference>
<evidence type="ECO:0000313" key="2">
    <source>
        <dbReference type="EMBL" id="KIY46142.1"/>
    </source>
</evidence>